<evidence type="ECO:0000256" key="1">
    <source>
        <dbReference type="ARBA" id="ARBA00004167"/>
    </source>
</evidence>
<dbReference type="RefSeq" id="WP_090491320.1">
    <property type="nucleotide sequence ID" value="NZ_BJVY01000002.1"/>
</dbReference>
<feature type="compositionally biased region" description="Pro residues" evidence="5">
    <location>
        <begin position="183"/>
        <end position="193"/>
    </location>
</feature>
<comment type="caution">
    <text evidence="7">The sequence shown here is derived from an EMBL/GenBank/DDBJ whole genome shotgun (WGS) entry which is preliminary data.</text>
</comment>
<feature type="region of interest" description="Disordered" evidence="5">
    <location>
        <begin position="177"/>
        <end position="214"/>
    </location>
</feature>
<evidence type="ECO:0000256" key="5">
    <source>
        <dbReference type="SAM" id="MobiDB-lite"/>
    </source>
</evidence>
<feature type="domain" description="FHA" evidence="6">
    <location>
        <begin position="30"/>
        <end position="80"/>
    </location>
</feature>
<dbReference type="SUPFAM" id="SSF49879">
    <property type="entry name" value="SMAD/FHA domain"/>
    <property type="match status" value="1"/>
</dbReference>
<dbReference type="Pfam" id="PF00498">
    <property type="entry name" value="FHA"/>
    <property type="match status" value="1"/>
</dbReference>
<evidence type="ECO:0000313" key="10">
    <source>
        <dbReference type="Proteomes" id="UP000321224"/>
    </source>
</evidence>
<keyword evidence="9" id="KW-1185">Reference proteome</keyword>
<protein>
    <submittedName>
        <fullName evidence="8">FHA domain protein</fullName>
    </submittedName>
</protein>
<dbReference type="Gene3D" id="3.30.2420.10">
    <property type="entry name" value="TonB"/>
    <property type="match status" value="1"/>
</dbReference>
<feature type="compositionally biased region" description="Polar residues" evidence="5">
    <location>
        <begin position="195"/>
        <end position="214"/>
    </location>
</feature>
<feature type="region of interest" description="Disordered" evidence="5">
    <location>
        <begin position="121"/>
        <end position="140"/>
    </location>
</feature>
<keyword evidence="3" id="KW-1133">Transmembrane helix</keyword>
<dbReference type="CDD" id="cd00060">
    <property type="entry name" value="FHA"/>
    <property type="match status" value="1"/>
</dbReference>
<feature type="compositionally biased region" description="Basic and acidic residues" evidence="5">
    <location>
        <begin position="469"/>
        <end position="479"/>
    </location>
</feature>
<sequence>MAAAKNNGLTLRITGPDGSTAEAVSEAESVIVGSGAQAAVKIQDPRVSNLHVMLKVDKDGSVTAIDLGSEGGTEVRGQRLVLPTALNPGDVLMVGGSRVEVLFGATQPERPHPAGARVAGPVFQGPVATPPPPPPRGMQLQTQTQTRADLPKLVPTPPPPMRQVSTALGNRVERVASPGVMPVEPPRQTPPGLQPRTTPSTARMPTPNAANTATPRRTVAPHLQEPLPPEAMPTPEARVLQVALLWGDTLLEVQHFKDGVPVTIGEAKQNFFNVFAPSVGKSHVLAVSKKDVLEVRAPAGSRAFVTNQGNVRTKDALRAAGALSGQAGDAAEQRFTLGLHDRVEVSLGTVSFVARYVKPSPVITAASLKDSDFTFFKITSICMLAGLAVVLAMVLTPRQELPQSADIFESQQRVAKFLITPEKRLEAKKLQLSAPEEGAKAKDEEGKFGKEDAKQQEAAPSKPGTPVVDKSKKEKDRQAVGKAGLLGAFKGMKGGASDVFGPGGFGTGINDALGGLKGGAAMGDAQGVGGVGSRGTGKGGGGTALGIGGLGTQGTGRGTGGSGGIDLGGRGKSITKVIPGKTTVVGGLDKDVIAKVIRRHQGEIKYCYESELNKDPSLAGKVAVAFVIDPTGAVSDASVAETTLNNAAAERCMLSRIRRWKFPEPKGGGVVSVTYPWLFSPAGTGG</sequence>
<reference evidence="8 9" key="1">
    <citation type="submission" date="2016-10" db="EMBL/GenBank/DDBJ databases">
        <authorList>
            <person name="Varghese N."/>
            <person name="Submissions S."/>
        </authorList>
    </citation>
    <scope>NUCLEOTIDE SEQUENCE [LARGE SCALE GENOMIC DNA]</scope>
    <source>
        <strain evidence="8 9">DSM 2260</strain>
    </source>
</reference>
<organism evidence="7 10">
    <name type="scientific">Myxococcus virescens</name>
    <dbReference type="NCBI Taxonomy" id="83456"/>
    <lineage>
        <taxon>Bacteria</taxon>
        <taxon>Pseudomonadati</taxon>
        <taxon>Myxococcota</taxon>
        <taxon>Myxococcia</taxon>
        <taxon>Myxococcales</taxon>
        <taxon>Cystobacterineae</taxon>
        <taxon>Myxococcaceae</taxon>
        <taxon>Myxococcus</taxon>
    </lineage>
</organism>
<evidence type="ECO:0000313" key="9">
    <source>
        <dbReference type="Proteomes" id="UP000198717"/>
    </source>
</evidence>
<feature type="compositionally biased region" description="Basic and acidic residues" evidence="5">
    <location>
        <begin position="437"/>
        <end position="455"/>
    </location>
</feature>
<dbReference type="Proteomes" id="UP000198717">
    <property type="component" value="Unassembled WGS sequence"/>
</dbReference>
<dbReference type="NCBIfam" id="TIGR01352">
    <property type="entry name" value="tonB_Cterm"/>
    <property type="match status" value="1"/>
</dbReference>
<dbReference type="InterPro" id="IPR049806">
    <property type="entry name" value="MasK-like_C"/>
</dbReference>
<dbReference type="InterPro" id="IPR000253">
    <property type="entry name" value="FHA_dom"/>
</dbReference>
<gene>
    <name evidence="7" type="ORF">MVI01_06740</name>
    <name evidence="8" type="ORF">SAMN04488504_10775</name>
</gene>
<evidence type="ECO:0000256" key="2">
    <source>
        <dbReference type="ARBA" id="ARBA00022692"/>
    </source>
</evidence>
<accession>A0A511H5U4</accession>
<dbReference type="InterPro" id="IPR006260">
    <property type="entry name" value="TonB/TolA_C"/>
</dbReference>
<proteinExistence type="predicted"/>
<evidence type="ECO:0000256" key="4">
    <source>
        <dbReference type="ARBA" id="ARBA00023136"/>
    </source>
</evidence>
<evidence type="ECO:0000259" key="6">
    <source>
        <dbReference type="PROSITE" id="PS50006"/>
    </source>
</evidence>
<dbReference type="EMBL" id="FNAJ01000007">
    <property type="protein sequence ID" value="SDE45530.1"/>
    <property type="molecule type" value="Genomic_DNA"/>
</dbReference>
<dbReference type="NCBIfam" id="NF033768">
    <property type="entry name" value="myxo_SS_tail"/>
    <property type="match status" value="1"/>
</dbReference>
<dbReference type="EMBL" id="BJVY01000002">
    <property type="protein sequence ID" value="GEL68890.1"/>
    <property type="molecule type" value="Genomic_DNA"/>
</dbReference>
<name>A0A511H5U4_9BACT</name>
<reference evidence="7 10" key="2">
    <citation type="submission" date="2019-07" db="EMBL/GenBank/DDBJ databases">
        <title>Whole genome shotgun sequence of Myxococcus virescens NBRC 100334.</title>
        <authorList>
            <person name="Hosoyama A."/>
            <person name="Uohara A."/>
            <person name="Ohji S."/>
            <person name="Ichikawa N."/>
        </authorList>
    </citation>
    <scope>NUCLEOTIDE SEQUENCE [LARGE SCALE GENOMIC DNA]</scope>
    <source>
        <strain evidence="7 10">NBRC 100334</strain>
    </source>
</reference>
<dbReference type="InterPro" id="IPR008984">
    <property type="entry name" value="SMAD_FHA_dom_sf"/>
</dbReference>
<dbReference type="Gene3D" id="2.60.200.20">
    <property type="match status" value="1"/>
</dbReference>
<dbReference type="Proteomes" id="UP000321224">
    <property type="component" value="Unassembled WGS sequence"/>
</dbReference>
<evidence type="ECO:0000313" key="8">
    <source>
        <dbReference type="EMBL" id="SDE45530.1"/>
    </source>
</evidence>
<dbReference type="PROSITE" id="PS50006">
    <property type="entry name" value="FHA_DOMAIN"/>
    <property type="match status" value="1"/>
</dbReference>
<keyword evidence="2" id="KW-0812">Transmembrane</keyword>
<evidence type="ECO:0000313" key="7">
    <source>
        <dbReference type="EMBL" id="GEL68890.1"/>
    </source>
</evidence>
<dbReference type="SUPFAM" id="SSF74653">
    <property type="entry name" value="TolA/TonB C-terminal domain"/>
    <property type="match status" value="1"/>
</dbReference>
<evidence type="ECO:0000256" key="3">
    <source>
        <dbReference type="ARBA" id="ARBA00022989"/>
    </source>
</evidence>
<keyword evidence="4" id="KW-0472">Membrane</keyword>
<dbReference type="GO" id="GO:0016020">
    <property type="term" value="C:membrane"/>
    <property type="evidence" value="ECO:0007669"/>
    <property type="project" value="UniProtKB-SubCell"/>
</dbReference>
<dbReference type="AlphaFoldDB" id="A0A511H5U4"/>
<feature type="region of interest" description="Disordered" evidence="5">
    <location>
        <begin position="429"/>
        <end position="479"/>
    </location>
</feature>
<comment type="subcellular location">
    <subcellularLocation>
        <location evidence="1">Membrane</location>
        <topology evidence="1">Single-pass membrane protein</topology>
    </subcellularLocation>
</comment>